<evidence type="ECO:0000313" key="10">
    <source>
        <dbReference type="Proteomes" id="UP001210380"/>
    </source>
</evidence>
<dbReference type="PANTHER" id="PTHR23513">
    <property type="entry name" value="INTEGRAL MEMBRANE EFFLUX PROTEIN-RELATED"/>
    <property type="match status" value="1"/>
</dbReference>
<dbReference type="CDD" id="cd06173">
    <property type="entry name" value="MFS_MefA_like"/>
    <property type="match status" value="1"/>
</dbReference>
<reference evidence="9 10" key="1">
    <citation type="submission" date="2022-11" db="EMBL/GenBank/DDBJ databases">
        <title>Draft genome sequence of Saccharopolyspora sp. WRP15-2 isolated from rhizosphere soils of wild rice in Thailand.</title>
        <authorList>
            <person name="Duangmal K."/>
            <person name="Kammanee S."/>
            <person name="Muangham S."/>
        </authorList>
    </citation>
    <scope>NUCLEOTIDE SEQUENCE [LARGE SCALE GENOMIC DNA]</scope>
    <source>
        <strain evidence="9 10">WRP15-2</strain>
    </source>
</reference>
<keyword evidence="6 7" id="KW-0472">Membrane</keyword>
<comment type="caution">
    <text evidence="9">The sequence shown here is derived from an EMBL/GenBank/DDBJ whole genome shotgun (WGS) entry which is preliminary data.</text>
</comment>
<accession>A0ABT4V6V9</accession>
<evidence type="ECO:0000256" key="1">
    <source>
        <dbReference type="ARBA" id="ARBA00004651"/>
    </source>
</evidence>
<dbReference type="PROSITE" id="PS50850">
    <property type="entry name" value="MFS"/>
    <property type="match status" value="1"/>
</dbReference>
<keyword evidence="10" id="KW-1185">Reference proteome</keyword>
<dbReference type="PANTHER" id="PTHR23513:SF11">
    <property type="entry name" value="STAPHYLOFERRIN A TRANSPORTER"/>
    <property type="match status" value="1"/>
</dbReference>
<feature type="transmembrane region" description="Helical" evidence="7">
    <location>
        <begin position="324"/>
        <end position="346"/>
    </location>
</feature>
<dbReference type="InterPro" id="IPR020846">
    <property type="entry name" value="MFS_dom"/>
</dbReference>
<dbReference type="Pfam" id="PF05977">
    <property type="entry name" value="MFS_3"/>
    <property type="match status" value="1"/>
</dbReference>
<keyword evidence="3" id="KW-1003">Cell membrane</keyword>
<dbReference type="InterPro" id="IPR010290">
    <property type="entry name" value="TM_effector"/>
</dbReference>
<keyword evidence="5 7" id="KW-1133">Transmembrane helix</keyword>
<evidence type="ECO:0000256" key="6">
    <source>
        <dbReference type="ARBA" id="ARBA00023136"/>
    </source>
</evidence>
<evidence type="ECO:0000256" key="3">
    <source>
        <dbReference type="ARBA" id="ARBA00022475"/>
    </source>
</evidence>
<dbReference type="Proteomes" id="UP001210380">
    <property type="component" value="Unassembled WGS sequence"/>
</dbReference>
<dbReference type="Gene3D" id="1.20.1250.20">
    <property type="entry name" value="MFS general substrate transporter like domains"/>
    <property type="match status" value="1"/>
</dbReference>
<dbReference type="SUPFAM" id="SSF103473">
    <property type="entry name" value="MFS general substrate transporter"/>
    <property type="match status" value="1"/>
</dbReference>
<feature type="transmembrane region" description="Helical" evidence="7">
    <location>
        <begin position="175"/>
        <end position="203"/>
    </location>
</feature>
<feature type="domain" description="Major facilitator superfamily (MFS) profile" evidence="8">
    <location>
        <begin position="1"/>
        <end position="412"/>
    </location>
</feature>
<proteinExistence type="predicted"/>
<comment type="subcellular location">
    <subcellularLocation>
        <location evidence="1">Cell membrane</location>
        <topology evidence="1">Multi-pass membrane protein</topology>
    </subcellularLocation>
</comment>
<feature type="transmembrane region" description="Helical" evidence="7">
    <location>
        <begin position="267"/>
        <end position="288"/>
    </location>
</feature>
<gene>
    <name evidence="9" type="ORF">OU415_27085</name>
</gene>
<keyword evidence="2" id="KW-0813">Transport</keyword>
<dbReference type="InterPro" id="IPR036259">
    <property type="entry name" value="MFS_trans_sf"/>
</dbReference>
<evidence type="ECO:0000256" key="5">
    <source>
        <dbReference type="ARBA" id="ARBA00022989"/>
    </source>
</evidence>
<feature type="transmembrane region" description="Helical" evidence="7">
    <location>
        <begin position="386"/>
        <end position="409"/>
    </location>
</feature>
<feature type="transmembrane region" description="Helical" evidence="7">
    <location>
        <begin position="300"/>
        <end position="318"/>
    </location>
</feature>
<sequence length="541" mass="57283">MAAPGKRHWASSAQQSSWAPMASGVFRALWFAQLGSNVGTWMQTVGAQWLLVGEPDAALLVSLVQTAATLPVMLLAIPSGVLADLLDRRRLLISVQVAMAVLATALTVVTAMGLITPAVLLLLLFLLGCGQALTGPAWQAVQPELVVREQIAAAAALGAMNVNVARAIGPALAGVIVALFGPSFVFAVNSVSFLGIVAVLWFWKRPAADLPQPPERLLPALHAGARYVRHAPVVRRILLRATLFILPGSAIWALLPIVSNRALHLDAAGYGVLLGALGLGAVAGASTLSRVRSVLTTNQLLALAAVLFAVGTVLPAVVSSAGVAALVLFFTGYAWLVVLSTLNSAMQLSLPAWVRARGLATYLLVFMGGQALGSILWGALAAVTGLAAALALAAALLLVSAVTVGLWPLRPETARMDRAVSAHWPEPVLVFEPMPEDGPVLVLKTYRVAEAQREAFRAAMSDVGKSRQRTGAVNWSLYQDGADAHRFVETFLVRSWDEHLRQHQGRLTGTDREIEQHAESFTEARPTVEHLFAAHPTGRTS</sequence>
<keyword evidence="4 7" id="KW-0812">Transmembrane</keyword>
<evidence type="ECO:0000313" key="9">
    <source>
        <dbReference type="EMBL" id="MDA3629124.1"/>
    </source>
</evidence>
<evidence type="ECO:0000259" key="8">
    <source>
        <dbReference type="PROSITE" id="PS50850"/>
    </source>
</evidence>
<feature type="transmembrane region" description="Helical" evidence="7">
    <location>
        <begin position="358"/>
        <end position="380"/>
    </location>
</feature>
<feature type="transmembrane region" description="Helical" evidence="7">
    <location>
        <begin position="237"/>
        <end position="255"/>
    </location>
</feature>
<organism evidence="9 10">
    <name type="scientific">Saccharopolyspora oryzae</name>
    <dbReference type="NCBI Taxonomy" id="2997343"/>
    <lineage>
        <taxon>Bacteria</taxon>
        <taxon>Bacillati</taxon>
        <taxon>Actinomycetota</taxon>
        <taxon>Actinomycetes</taxon>
        <taxon>Pseudonocardiales</taxon>
        <taxon>Pseudonocardiaceae</taxon>
        <taxon>Saccharopolyspora</taxon>
    </lineage>
</organism>
<evidence type="ECO:0000256" key="7">
    <source>
        <dbReference type="SAM" id="Phobius"/>
    </source>
</evidence>
<feature type="transmembrane region" description="Helical" evidence="7">
    <location>
        <begin position="91"/>
        <end position="112"/>
    </location>
</feature>
<evidence type="ECO:0000256" key="2">
    <source>
        <dbReference type="ARBA" id="ARBA00022448"/>
    </source>
</evidence>
<name>A0ABT4V6V9_9PSEU</name>
<feature type="transmembrane region" description="Helical" evidence="7">
    <location>
        <begin position="57"/>
        <end position="79"/>
    </location>
</feature>
<dbReference type="RefSeq" id="WP_270952097.1">
    <property type="nucleotide sequence ID" value="NZ_JAQGLA010000060.1"/>
</dbReference>
<dbReference type="EMBL" id="JAQGLA010000060">
    <property type="protein sequence ID" value="MDA3629124.1"/>
    <property type="molecule type" value="Genomic_DNA"/>
</dbReference>
<feature type="transmembrane region" description="Helical" evidence="7">
    <location>
        <begin position="118"/>
        <end position="138"/>
    </location>
</feature>
<protein>
    <submittedName>
        <fullName evidence="9">MFS transporter</fullName>
    </submittedName>
</protein>
<evidence type="ECO:0000256" key="4">
    <source>
        <dbReference type="ARBA" id="ARBA00022692"/>
    </source>
</evidence>